<organism evidence="2 3">
    <name type="scientific">Gossypium arboreum</name>
    <name type="common">Tree cotton</name>
    <name type="synonym">Gossypium nanking</name>
    <dbReference type="NCBI Taxonomy" id="29729"/>
    <lineage>
        <taxon>Eukaryota</taxon>
        <taxon>Viridiplantae</taxon>
        <taxon>Streptophyta</taxon>
        <taxon>Embryophyta</taxon>
        <taxon>Tracheophyta</taxon>
        <taxon>Spermatophyta</taxon>
        <taxon>Magnoliopsida</taxon>
        <taxon>eudicotyledons</taxon>
        <taxon>Gunneridae</taxon>
        <taxon>Pentapetalae</taxon>
        <taxon>rosids</taxon>
        <taxon>malvids</taxon>
        <taxon>Malvales</taxon>
        <taxon>Malvaceae</taxon>
        <taxon>Malvoideae</taxon>
        <taxon>Gossypium</taxon>
    </lineage>
</organism>
<accession>A0ABR0PHT1</accession>
<dbReference type="EMBL" id="JARKNE010000006">
    <property type="protein sequence ID" value="KAK5823908.1"/>
    <property type="molecule type" value="Genomic_DNA"/>
</dbReference>
<gene>
    <name evidence="2" type="ORF">PVK06_018671</name>
</gene>
<name>A0ABR0PHT1_GOSAR</name>
<protein>
    <submittedName>
        <fullName evidence="2">Uncharacterized protein</fullName>
    </submittedName>
</protein>
<evidence type="ECO:0000313" key="3">
    <source>
        <dbReference type="Proteomes" id="UP001358586"/>
    </source>
</evidence>
<evidence type="ECO:0000256" key="1">
    <source>
        <dbReference type="SAM" id="MobiDB-lite"/>
    </source>
</evidence>
<sequence length="85" mass="9851">MEGEKEISREVWSCRREEEHGGGRGESSAIEMYRSNKTRAKEILSWKERKRSAVKCGVAVEEKKNTAEEEEKVAPLKCDWRLLPN</sequence>
<feature type="compositionally biased region" description="Basic and acidic residues" evidence="1">
    <location>
        <begin position="1"/>
        <end position="23"/>
    </location>
</feature>
<proteinExistence type="predicted"/>
<evidence type="ECO:0000313" key="2">
    <source>
        <dbReference type="EMBL" id="KAK5823908.1"/>
    </source>
</evidence>
<feature type="region of interest" description="Disordered" evidence="1">
    <location>
        <begin position="1"/>
        <end position="33"/>
    </location>
</feature>
<keyword evidence="3" id="KW-1185">Reference proteome</keyword>
<reference evidence="2 3" key="1">
    <citation type="submission" date="2023-03" db="EMBL/GenBank/DDBJ databases">
        <title>WGS of Gossypium arboreum.</title>
        <authorList>
            <person name="Yu D."/>
        </authorList>
    </citation>
    <scope>NUCLEOTIDE SEQUENCE [LARGE SCALE GENOMIC DNA]</scope>
    <source>
        <tissue evidence="2">Leaf</tissue>
    </source>
</reference>
<comment type="caution">
    <text evidence="2">The sequence shown here is derived from an EMBL/GenBank/DDBJ whole genome shotgun (WGS) entry which is preliminary data.</text>
</comment>
<dbReference type="Proteomes" id="UP001358586">
    <property type="component" value="Chromosome 6"/>
</dbReference>